<evidence type="ECO:0000256" key="6">
    <source>
        <dbReference type="SAM" id="MobiDB-lite"/>
    </source>
</evidence>
<dbReference type="InterPro" id="IPR036249">
    <property type="entry name" value="Thioredoxin-like_sf"/>
</dbReference>
<keyword evidence="10" id="KW-1185">Reference proteome</keyword>
<proteinExistence type="inferred from homology"/>
<keyword evidence="4" id="KW-1015">Disulfide bond</keyword>
<evidence type="ECO:0000256" key="7">
    <source>
        <dbReference type="SAM" id="Phobius"/>
    </source>
</evidence>
<evidence type="ECO:0000256" key="2">
    <source>
        <dbReference type="ARBA" id="ARBA00022729"/>
    </source>
</evidence>
<feature type="compositionally biased region" description="Basic and acidic residues" evidence="6">
    <location>
        <begin position="259"/>
        <end position="276"/>
    </location>
</feature>
<dbReference type="KEGG" id="ccho:CCHOA_10760"/>
<dbReference type="Proteomes" id="UP000269019">
    <property type="component" value="Chromosome"/>
</dbReference>
<dbReference type="Pfam" id="PF13462">
    <property type="entry name" value="Thioredoxin_4"/>
    <property type="match status" value="1"/>
</dbReference>
<dbReference type="PANTHER" id="PTHR13887:SF14">
    <property type="entry name" value="DISULFIDE BOND FORMATION PROTEIN D"/>
    <property type="match status" value="1"/>
</dbReference>
<name>A0A3G6J8T9_9CORY</name>
<evidence type="ECO:0000256" key="3">
    <source>
        <dbReference type="ARBA" id="ARBA00023002"/>
    </source>
</evidence>
<evidence type="ECO:0000256" key="5">
    <source>
        <dbReference type="ARBA" id="ARBA00023284"/>
    </source>
</evidence>
<evidence type="ECO:0000256" key="4">
    <source>
        <dbReference type="ARBA" id="ARBA00023157"/>
    </source>
</evidence>
<keyword evidence="3" id="KW-0560">Oxidoreductase</keyword>
<keyword evidence="7" id="KW-0812">Transmembrane</keyword>
<dbReference type="PANTHER" id="PTHR13887">
    <property type="entry name" value="GLUTATHIONE S-TRANSFERASE KAPPA"/>
    <property type="match status" value="1"/>
</dbReference>
<dbReference type="RefSeq" id="WP_123929999.1">
    <property type="nucleotide sequence ID" value="NZ_CP033896.1"/>
</dbReference>
<evidence type="ECO:0000313" key="9">
    <source>
        <dbReference type="EMBL" id="AZA14531.1"/>
    </source>
</evidence>
<dbReference type="InterPro" id="IPR013766">
    <property type="entry name" value="Thioredoxin_domain"/>
</dbReference>
<keyword evidence="5" id="KW-0676">Redox-active center</keyword>
<sequence>MTTEVEAATTTSEESKRPVGAIIIAVIAAIVALGIFLDGRIPLTPSYAATPLADGTYDAEMWGPQAPPATAEQISLLARRDPTDPFALGAVDAPVVLVEYSDFECPFCANWANTIEPTLIADYVNTGKLRIEWNDFPVNGAAAVAAAKAGRAAAEQGKFNEFKAALYAASADVSGHPNNDIDDFVSFAATAGVPDLAKFREDATSDKYDDAVTAARNFAIMIGIQGTPTFLIGDTPFGNTDDVEAVKEVIDAQLAAIESGKKTPTEVGDTDGRDYPELVAPPVAVTTEDAPADQPATEAK</sequence>
<dbReference type="InterPro" id="IPR012336">
    <property type="entry name" value="Thioredoxin-like_fold"/>
</dbReference>
<dbReference type="EMBL" id="CP033896">
    <property type="protein sequence ID" value="AZA14531.1"/>
    <property type="molecule type" value="Genomic_DNA"/>
</dbReference>
<keyword evidence="7" id="KW-1133">Transmembrane helix</keyword>
<evidence type="ECO:0000256" key="1">
    <source>
        <dbReference type="ARBA" id="ARBA00005791"/>
    </source>
</evidence>
<keyword evidence="2" id="KW-0732">Signal</keyword>
<dbReference type="OrthoDB" id="117402at2"/>
<feature type="domain" description="Thioredoxin" evidence="8">
    <location>
        <begin position="60"/>
        <end position="255"/>
    </location>
</feature>
<feature type="region of interest" description="Disordered" evidence="6">
    <location>
        <begin position="258"/>
        <end position="277"/>
    </location>
</feature>
<dbReference type="GO" id="GO:0016491">
    <property type="term" value="F:oxidoreductase activity"/>
    <property type="evidence" value="ECO:0007669"/>
    <property type="project" value="UniProtKB-KW"/>
</dbReference>
<gene>
    <name evidence="9" type="primary">bdbD</name>
    <name evidence="9" type="ORF">CCHOA_10760</name>
</gene>
<dbReference type="SUPFAM" id="SSF52833">
    <property type="entry name" value="Thioredoxin-like"/>
    <property type="match status" value="1"/>
</dbReference>
<reference evidence="9 10" key="1">
    <citation type="submission" date="2018-11" db="EMBL/GenBank/DDBJ databases">
        <authorList>
            <person name="Kleinhagauer T."/>
            <person name="Glaeser S.P."/>
            <person name="Spergser J."/>
            <person name="Ruckert C."/>
            <person name="Kaempfer P."/>
            <person name="Busse H.-J."/>
        </authorList>
    </citation>
    <scope>NUCLEOTIDE SEQUENCE [LARGE SCALE GENOMIC DNA]</scope>
    <source>
        <strain evidence="9 10">200CH</strain>
    </source>
</reference>
<evidence type="ECO:0000313" key="10">
    <source>
        <dbReference type="Proteomes" id="UP000269019"/>
    </source>
</evidence>
<feature type="transmembrane region" description="Helical" evidence="7">
    <location>
        <begin position="19"/>
        <end position="37"/>
    </location>
</feature>
<organism evidence="9 10">
    <name type="scientific">Corynebacterium choanae</name>
    <dbReference type="NCBI Taxonomy" id="1862358"/>
    <lineage>
        <taxon>Bacteria</taxon>
        <taxon>Bacillati</taxon>
        <taxon>Actinomycetota</taxon>
        <taxon>Actinomycetes</taxon>
        <taxon>Mycobacteriales</taxon>
        <taxon>Corynebacteriaceae</taxon>
        <taxon>Corynebacterium</taxon>
    </lineage>
</organism>
<dbReference type="Gene3D" id="3.40.30.10">
    <property type="entry name" value="Glutaredoxin"/>
    <property type="match status" value="1"/>
</dbReference>
<comment type="similarity">
    <text evidence="1">Belongs to the thioredoxin family. DsbA subfamily.</text>
</comment>
<dbReference type="PROSITE" id="PS51352">
    <property type="entry name" value="THIOREDOXIN_2"/>
    <property type="match status" value="1"/>
</dbReference>
<protein>
    <submittedName>
        <fullName evidence="9">Disulfide bond formation protein D</fullName>
    </submittedName>
</protein>
<accession>A0A3G6J8T9</accession>
<dbReference type="AlphaFoldDB" id="A0A3G6J8T9"/>
<evidence type="ECO:0000259" key="8">
    <source>
        <dbReference type="PROSITE" id="PS51352"/>
    </source>
</evidence>
<keyword evidence="7" id="KW-0472">Membrane</keyword>